<keyword evidence="2" id="KW-0732">Signal</keyword>
<evidence type="ECO:0000313" key="3">
    <source>
        <dbReference type="EMBL" id="KAL2042011.1"/>
    </source>
</evidence>
<reference evidence="3 4" key="1">
    <citation type="submission" date="2024-09" db="EMBL/GenBank/DDBJ databases">
        <title>Rethinking Asexuality: The Enigmatic Case of Functional Sexual Genes in Lepraria (Stereocaulaceae).</title>
        <authorList>
            <person name="Doellman M."/>
            <person name="Sun Y."/>
            <person name="Barcenas-Pena A."/>
            <person name="Lumbsch H.T."/>
            <person name="Grewe F."/>
        </authorList>
    </citation>
    <scope>NUCLEOTIDE SEQUENCE [LARGE SCALE GENOMIC DNA]</scope>
    <source>
        <strain evidence="3 4">Mercado 3170</strain>
    </source>
</reference>
<protein>
    <submittedName>
        <fullName evidence="3">Uncharacterized protein</fullName>
    </submittedName>
</protein>
<feature type="signal peptide" evidence="2">
    <location>
        <begin position="1"/>
        <end position="24"/>
    </location>
</feature>
<keyword evidence="4" id="KW-1185">Reference proteome</keyword>
<organism evidence="3 4">
    <name type="scientific">Stereocaulon virgatum</name>
    <dbReference type="NCBI Taxonomy" id="373712"/>
    <lineage>
        <taxon>Eukaryota</taxon>
        <taxon>Fungi</taxon>
        <taxon>Dikarya</taxon>
        <taxon>Ascomycota</taxon>
        <taxon>Pezizomycotina</taxon>
        <taxon>Lecanoromycetes</taxon>
        <taxon>OSLEUM clade</taxon>
        <taxon>Lecanoromycetidae</taxon>
        <taxon>Lecanorales</taxon>
        <taxon>Lecanorineae</taxon>
        <taxon>Stereocaulaceae</taxon>
        <taxon>Stereocaulon</taxon>
    </lineage>
</organism>
<feature type="chain" id="PRO_5046226416" evidence="2">
    <location>
        <begin position="25"/>
        <end position="96"/>
    </location>
</feature>
<proteinExistence type="predicted"/>
<evidence type="ECO:0000256" key="2">
    <source>
        <dbReference type="SAM" id="SignalP"/>
    </source>
</evidence>
<comment type="caution">
    <text evidence="3">The sequence shown here is derived from an EMBL/GenBank/DDBJ whole genome shotgun (WGS) entry which is preliminary data.</text>
</comment>
<evidence type="ECO:0000313" key="4">
    <source>
        <dbReference type="Proteomes" id="UP001590950"/>
    </source>
</evidence>
<dbReference type="EMBL" id="JBEFKJ010000015">
    <property type="protein sequence ID" value="KAL2042011.1"/>
    <property type="molecule type" value="Genomic_DNA"/>
</dbReference>
<feature type="region of interest" description="Disordered" evidence="1">
    <location>
        <begin position="73"/>
        <end position="96"/>
    </location>
</feature>
<name>A0ABR4A9B9_9LECA</name>
<sequence length="96" mass="10700">MSASNPNVILLFVMLGATAAVCCAWAVTHYWTDANEGPELFEPSASQALYMREVRERGRDMLWQDVLDARRARRGNGNGNRKGSSWVPKGTREDEG</sequence>
<gene>
    <name evidence="3" type="ORF">N7G274_005199</name>
</gene>
<evidence type="ECO:0000256" key="1">
    <source>
        <dbReference type="SAM" id="MobiDB-lite"/>
    </source>
</evidence>
<dbReference type="Proteomes" id="UP001590950">
    <property type="component" value="Unassembled WGS sequence"/>
</dbReference>
<accession>A0ABR4A9B9</accession>